<accession>A0A6C0UJ94</accession>
<feature type="domain" description="VOC" evidence="2">
    <location>
        <begin position="5"/>
        <end position="123"/>
    </location>
</feature>
<evidence type="ECO:0000313" key="3">
    <source>
        <dbReference type="EMBL" id="QIB75596.1"/>
    </source>
</evidence>
<proteinExistence type="predicted"/>
<dbReference type="InterPro" id="IPR037523">
    <property type="entry name" value="VOC_core"/>
</dbReference>
<dbReference type="InterPro" id="IPR004360">
    <property type="entry name" value="Glyas_Fos-R_dOase_dom"/>
</dbReference>
<protein>
    <submittedName>
        <fullName evidence="3">VOC family protein</fullName>
    </submittedName>
</protein>
<dbReference type="PANTHER" id="PTHR46036">
    <property type="entry name" value="LACTOYLGLUTATHIONE LYASE"/>
    <property type="match status" value="1"/>
</dbReference>
<evidence type="ECO:0000259" key="2">
    <source>
        <dbReference type="PROSITE" id="PS51819"/>
    </source>
</evidence>
<dbReference type="InterPro" id="IPR029068">
    <property type="entry name" value="Glyas_Bleomycin-R_OHBP_Dase"/>
</dbReference>
<sequence length="125" mass="13873">MPSATILHTCLNVADAADAIEFYKQFGFTESWQFTTPDGKTTNYYVSDGDGVELQLSETDGETEFEMGTGWDHLALGVEDVDQTVERINHYGVEKEPGPQPEAEAYTAFIRDPDGHVVELIEPLD</sequence>
<dbReference type="PROSITE" id="PS00934">
    <property type="entry name" value="GLYOXALASE_I_1"/>
    <property type="match status" value="1"/>
</dbReference>
<dbReference type="GO" id="GO:0019243">
    <property type="term" value="P:methylglyoxal catabolic process to D-lactate via S-lactoyl-glutathione"/>
    <property type="evidence" value="ECO:0007669"/>
    <property type="project" value="TreeGrafter"/>
</dbReference>
<dbReference type="SUPFAM" id="SSF54593">
    <property type="entry name" value="Glyoxalase/Bleomycin resistance protein/Dihydroxybiphenyl dioxygenase"/>
    <property type="match status" value="1"/>
</dbReference>
<reference evidence="3 4" key="1">
    <citation type="submission" date="2020-02" db="EMBL/GenBank/DDBJ databases">
        <title>Whole genome sequence of Halogeometricum borinquense strain wsp4.</title>
        <authorList>
            <person name="Verma D.K."/>
            <person name="Gopal K."/>
            <person name="Prasad E.S."/>
        </authorList>
    </citation>
    <scope>NUCLEOTIDE SEQUENCE [LARGE SCALE GENOMIC DNA]</scope>
    <source>
        <strain evidence="4">wsp4</strain>
    </source>
</reference>
<evidence type="ECO:0000256" key="1">
    <source>
        <dbReference type="ARBA" id="ARBA00022723"/>
    </source>
</evidence>
<organism evidence="3 4">
    <name type="scientific">Halogeometricum borinquense</name>
    <dbReference type="NCBI Taxonomy" id="60847"/>
    <lineage>
        <taxon>Archaea</taxon>
        <taxon>Methanobacteriati</taxon>
        <taxon>Methanobacteriota</taxon>
        <taxon>Stenosarchaea group</taxon>
        <taxon>Halobacteria</taxon>
        <taxon>Halobacteriales</taxon>
        <taxon>Haloferacaceae</taxon>
        <taxon>Halogeometricum</taxon>
    </lineage>
</organism>
<dbReference type="GO" id="GO:0046872">
    <property type="term" value="F:metal ion binding"/>
    <property type="evidence" value="ECO:0007669"/>
    <property type="project" value="UniProtKB-KW"/>
</dbReference>
<dbReference type="GO" id="GO:0004462">
    <property type="term" value="F:lactoylglutathione lyase activity"/>
    <property type="evidence" value="ECO:0007669"/>
    <property type="project" value="InterPro"/>
</dbReference>
<dbReference type="PROSITE" id="PS51819">
    <property type="entry name" value="VOC"/>
    <property type="match status" value="1"/>
</dbReference>
<evidence type="ECO:0000313" key="4">
    <source>
        <dbReference type="Proteomes" id="UP000465846"/>
    </source>
</evidence>
<dbReference type="PANTHER" id="PTHR46036:SF5">
    <property type="entry name" value="LACTOYLGLUTATHIONE LYASE"/>
    <property type="match status" value="1"/>
</dbReference>
<dbReference type="Proteomes" id="UP000465846">
    <property type="component" value="Chromosome"/>
</dbReference>
<dbReference type="GO" id="GO:0005737">
    <property type="term" value="C:cytoplasm"/>
    <property type="evidence" value="ECO:0007669"/>
    <property type="project" value="TreeGrafter"/>
</dbReference>
<dbReference type="InterPro" id="IPR018146">
    <property type="entry name" value="Glyoxalase_1_CS"/>
</dbReference>
<dbReference type="EMBL" id="CP048739">
    <property type="protein sequence ID" value="QIB75596.1"/>
    <property type="molecule type" value="Genomic_DNA"/>
</dbReference>
<keyword evidence="1" id="KW-0479">Metal-binding</keyword>
<gene>
    <name evidence="3" type="ORF">G3I44_15625</name>
</gene>
<dbReference type="Gene3D" id="3.10.180.10">
    <property type="entry name" value="2,3-Dihydroxybiphenyl 1,2-Dioxygenase, domain 1"/>
    <property type="match status" value="1"/>
</dbReference>
<dbReference type="Pfam" id="PF00903">
    <property type="entry name" value="Glyoxalase"/>
    <property type="match status" value="1"/>
</dbReference>
<dbReference type="RefSeq" id="WP_163487359.1">
    <property type="nucleotide sequence ID" value="NZ_CP048739.1"/>
</dbReference>
<dbReference type="AlphaFoldDB" id="A0A6C0UJ94"/>
<name>A0A6C0UJ94_9EURY</name>
<dbReference type="GeneID" id="44080860"/>